<dbReference type="PANTHER" id="PTHR12197:SF251">
    <property type="entry name" value="EG:BACR7C10.4 PROTEIN"/>
    <property type="match status" value="1"/>
</dbReference>
<organism evidence="7 8">
    <name type="scientific">Strongylocentrotus purpuratus</name>
    <name type="common">Purple sea urchin</name>
    <dbReference type="NCBI Taxonomy" id="7668"/>
    <lineage>
        <taxon>Eukaryota</taxon>
        <taxon>Metazoa</taxon>
        <taxon>Echinodermata</taxon>
        <taxon>Eleutherozoa</taxon>
        <taxon>Echinozoa</taxon>
        <taxon>Echinoidea</taxon>
        <taxon>Euechinoidea</taxon>
        <taxon>Echinacea</taxon>
        <taxon>Camarodonta</taxon>
        <taxon>Echinidea</taxon>
        <taxon>Strongylocentrotidae</taxon>
        <taxon>Strongylocentrotus</taxon>
    </lineage>
</organism>
<dbReference type="GO" id="GO:0008270">
    <property type="term" value="F:zinc ion binding"/>
    <property type="evidence" value="ECO:0007669"/>
    <property type="project" value="UniProtKB-KW"/>
</dbReference>
<dbReference type="SUPFAM" id="SSF82199">
    <property type="entry name" value="SET domain"/>
    <property type="match status" value="1"/>
</dbReference>
<dbReference type="InterPro" id="IPR001214">
    <property type="entry name" value="SET_dom"/>
</dbReference>
<dbReference type="RefSeq" id="XP_030853413.1">
    <property type="nucleotide sequence ID" value="XM_030997553.1"/>
</dbReference>
<dbReference type="InterPro" id="IPR050869">
    <property type="entry name" value="H3K4_H4K5_MeTrfase"/>
</dbReference>
<keyword evidence="2 4" id="KW-0863">Zinc-finger</keyword>
<dbReference type="PANTHER" id="PTHR12197">
    <property type="entry name" value="HISTONE-LYSINE N-METHYLTRANSFERASE SMYD"/>
    <property type="match status" value="1"/>
</dbReference>
<dbReference type="Pfam" id="PF01753">
    <property type="entry name" value="zf-MYND"/>
    <property type="match status" value="1"/>
</dbReference>
<keyword evidence="8" id="KW-1185">Reference proteome</keyword>
<reference evidence="8" key="1">
    <citation type="submission" date="2015-02" db="EMBL/GenBank/DDBJ databases">
        <title>Genome sequencing for Strongylocentrotus purpuratus.</title>
        <authorList>
            <person name="Murali S."/>
            <person name="Liu Y."/>
            <person name="Vee V."/>
            <person name="English A."/>
            <person name="Wang M."/>
            <person name="Skinner E."/>
            <person name="Han Y."/>
            <person name="Muzny D.M."/>
            <person name="Worley K.C."/>
            <person name="Gibbs R.A."/>
        </authorList>
    </citation>
    <scope>NUCLEOTIDE SEQUENCE</scope>
</reference>
<dbReference type="Gene3D" id="6.10.140.2220">
    <property type="match status" value="1"/>
</dbReference>
<dbReference type="EnsemblMetazoa" id="XM_030997553">
    <property type="protein sequence ID" value="XP_030853413"/>
    <property type="gene ID" value="LOC100890050"/>
</dbReference>
<dbReference type="InterPro" id="IPR011990">
    <property type="entry name" value="TPR-like_helical_dom_sf"/>
</dbReference>
<dbReference type="AlphaFoldDB" id="A0A7M7PRJ4"/>
<sequence length="479" mass="54663">MVYKKMGTLVEVFSPDSLKGRGLRAVSTIQAGTCVLEDEPYVYILNEEQLQLRCGHCLRALSLGNTSEVESKNCKSCKRVVYCNKACKVAGRKEHRYECKLLQGKEKDDVTLRLLTKMILKSKNYELKKSNGTLCEFPSSYRDLCSFQLSTKAQEHLLSLFRCYEKGWRSKLRSHLSPFRSQEVLDTYQKLTINSFSMYDEMTRTIVGEALYIRASMFNHSCEPNCTFVFEGSRLSVRAIKRIEIGEECCISYMSSLLPSPLRREKLRSIYGFTCQCPRCLDSARDNLMLCVKCPNESCLDPVLPVQDGFFQICTTCHTEITSLEHSTAVSRVEAFSEEVLEEVKKNHRDTVEANSENDNRLAVILKQCLREQSTLLHPTHHCVMRIRLEAMGTFSCYGHWKEALEASQGVLEALRLHLSSEDPYIAFFLLKLSIIHYNLGDNTKTCEVLEQAIPLLETAYGDNHLVTQHAKDLQLKSS</sequence>
<feature type="domain" description="MYND-type" evidence="6">
    <location>
        <begin position="54"/>
        <end position="99"/>
    </location>
</feature>
<evidence type="ECO:0000256" key="3">
    <source>
        <dbReference type="ARBA" id="ARBA00022833"/>
    </source>
</evidence>
<dbReference type="SMART" id="SM00317">
    <property type="entry name" value="SET"/>
    <property type="match status" value="1"/>
</dbReference>
<protein>
    <submittedName>
        <fullName evidence="7">Uncharacterized protein</fullName>
    </submittedName>
</protein>
<dbReference type="InParanoid" id="A0A7M7PRJ4"/>
<dbReference type="PROSITE" id="PS01360">
    <property type="entry name" value="ZF_MYND_1"/>
    <property type="match status" value="1"/>
</dbReference>
<dbReference type="Gene3D" id="1.25.40.10">
    <property type="entry name" value="Tetratricopeptide repeat domain"/>
    <property type="match status" value="1"/>
</dbReference>
<dbReference type="GeneID" id="100890050"/>
<dbReference type="PROSITE" id="PS50280">
    <property type="entry name" value="SET"/>
    <property type="match status" value="1"/>
</dbReference>
<accession>A0A7M7PRJ4</accession>
<dbReference type="GO" id="GO:0005634">
    <property type="term" value="C:nucleus"/>
    <property type="evidence" value="ECO:0000318"/>
    <property type="project" value="GO_Central"/>
</dbReference>
<dbReference type="OMA" id="LMYAIKC"/>
<dbReference type="SUPFAM" id="SSF144232">
    <property type="entry name" value="HIT/MYND zinc finger-like"/>
    <property type="match status" value="1"/>
</dbReference>
<name>A0A7M7PRJ4_STRPU</name>
<feature type="domain" description="SET" evidence="5">
    <location>
        <begin position="8"/>
        <end position="254"/>
    </location>
</feature>
<evidence type="ECO:0000259" key="6">
    <source>
        <dbReference type="PROSITE" id="PS50865"/>
    </source>
</evidence>
<keyword evidence="3" id="KW-0862">Zinc</keyword>
<reference evidence="7" key="2">
    <citation type="submission" date="2021-01" db="UniProtKB">
        <authorList>
            <consortium name="EnsemblMetazoa"/>
        </authorList>
    </citation>
    <scope>IDENTIFICATION</scope>
</reference>
<dbReference type="Pfam" id="PF00856">
    <property type="entry name" value="SET"/>
    <property type="match status" value="1"/>
</dbReference>
<evidence type="ECO:0000256" key="2">
    <source>
        <dbReference type="ARBA" id="ARBA00022771"/>
    </source>
</evidence>
<dbReference type="OrthoDB" id="265717at2759"/>
<dbReference type="Gene3D" id="1.10.220.160">
    <property type="match status" value="1"/>
</dbReference>
<dbReference type="Proteomes" id="UP000007110">
    <property type="component" value="Unassembled WGS sequence"/>
</dbReference>
<evidence type="ECO:0000256" key="1">
    <source>
        <dbReference type="ARBA" id="ARBA00022723"/>
    </source>
</evidence>
<proteinExistence type="predicted"/>
<evidence type="ECO:0000259" key="5">
    <source>
        <dbReference type="PROSITE" id="PS50280"/>
    </source>
</evidence>
<evidence type="ECO:0000313" key="8">
    <source>
        <dbReference type="Proteomes" id="UP000007110"/>
    </source>
</evidence>
<dbReference type="PROSITE" id="PS50865">
    <property type="entry name" value="ZF_MYND_2"/>
    <property type="match status" value="1"/>
</dbReference>
<dbReference type="InterPro" id="IPR046341">
    <property type="entry name" value="SET_dom_sf"/>
</dbReference>
<dbReference type="Gene3D" id="2.170.270.10">
    <property type="entry name" value="SET domain"/>
    <property type="match status" value="1"/>
</dbReference>
<dbReference type="InterPro" id="IPR002893">
    <property type="entry name" value="Znf_MYND"/>
</dbReference>
<keyword evidence="1" id="KW-0479">Metal-binding</keyword>
<dbReference type="KEGG" id="spu:100890050"/>
<evidence type="ECO:0000256" key="4">
    <source>
        <dbReference type="PROSITE-ProRule" id="PRU00134"/>
    </source>
</evidence>
<evidence type="ECO:0000313" key="7">
    <source>
        <dbReference type="EnsemblMetazoa" id="XP_030853413"/>
    </source>
</evidence>